<keyword evidence="6" id="KW-0498">Mitosis</keyword>
<keyword evidence="9" id="KW-0137">Centromere</keyword>
<comment type="subcellular location">
    <subcellularLocation>
        <location evidence="2">Chromosome</location>
        <location evidence="2">Centromere</location>
    </subcellularLocation>
    <subcellularLocation>
        <location evidence="1">Nucleus</location>
    </subcellularLocation>
</comment>
<dbReference type="GO" id="GO:0005634">
    <property type="term" value="C:nucleus"/>
    <property type="evidence" value="ECO:0007669"/>
    <property type="project" value="UniProtKB-SubCell"/>
</dbReference>
<dbReference type="AlphaFoldDB" id="A0A7S1BD52"/>
<evidence type="ECO:0000256" key="8">
    <source>
        <dbReference type="ARBA" id="ARBA00023306"/>
    </source>
</evidence>
<dbReference type="InterPro" id="IPR018851">
    <property type="entry name" value="Borealin_N"/>
</dbReference>
<evidence type="ECO:0000256" key="3">
    <source>
        <dbReference type="ARBA" id="ARBA00009914"/>
    </source>
</evidence>
<keyword evidence="7" id="KW-0539">Nucleus</keyword>
<evidence type="ECO:0000256" key="7">
    <source>
        <dbReference type="ARBA" id="ARBA00023242"/>
    </source>
</evidence>
<evidence type="ECO:0008006" key="13">
    <source>
        <dbReference type="Google" id="ProtNLM"/>
    </source>
</evidence>
<keyword evidence="8" id="KW-0131">Cell cycle</keyword>
<feature type="domain" description="Borealin C-terminal" evidence="11">
    <location>
        <begin position="145"/>
        <end position="237"/>
    </location>
</feature>
<evidence type="ECO:0000259" key="10">
    <source>
        <dbReference type="Pfam" id="PF10444"/>
    </source>
</evidence>
<dbReference type="InterPro" id="IPR018867">
    <property type="entry name" value="Cell_div_borealin"/>
</dbReference>
<evidence type="ECO:0000256" key="4">
    <source>
        <dbReference type="ARBA" id="ARBA00022454"/>
    </source>
</evidence>
<keyword evidence="4" id="KW-0158">Chromosome</keyword>
<proteinExistence type="inferred from homology"/>
<keyword evidence="5" id="KW-0132">Cell division</keyword>
<dbReference type="EMBL" id="HBFR01012914">
    <property type="protein sequence ID" value="CAD8882158.1"/>
    <property type="molecule type" value="Transcribed_RNA"/>
</dbReference>
<dbReference type="GO" id="GO:0000775">
    <property type="term" value="C:chromosome, centromeric region"/>
    <property type="evidence" value="ECO:0007669"/>
    <property type="project" value="UniProtKB-SubCell"/>
</dbReference>
<accession>A0A7S1BD52</accession>
<dbReference type="Gene3D" id="6.10.250.1900">
    <property type="match status" value="1"/>
</dbReference>
<comment type="similarity">
    <text evidence="3">Belongs to the borealin family.</text>
</comment>
<evidence type="ECO:0000313" key="12">
    <source>
        <dbReference type="EMBL" id="CAD8882158.1"/>
    </source>
</evidence>
<evidence type="ECO:0000256" key="1">
    <source>
        <dbReference type="ARBA" id="ARBA00004123"/>
    </source>
</evidence>
<dbReference type="PANTHER" id="PTHR16040">
    <property type="entry name" value="AUSTRALIN, ISOFORM A-RELATED"/>
    <property type="match status" value="1"/>
</dbReference>
<dbReference type="Pfam" id="PF10512">
    <property type="entry name" value="Borealin"/>
    <property type="match status" value="1"/>
</dbReference>
<dbReference type="GO" id="GO:0051301">
    <property type="term" value="P:cell division"/>
    <property type="evidence" value="ECO:0007669"/>
    <property type="project" value="UniProtKB-KW"/>
</dbReference>
<dbReference type="PANTHER" id="PTHR16040:SF7">
    <property type="entry name" value="AUSTRALIN, ISOFORM A-RELATED"/>
    <property type="match status" value="1"/>
</dbReference>
<organism evidence="12">
    <name type="scientific">Corethron hystrix</name>
    <dbReference type="NCBI Taxonomy" id="216773"/>
    <lineage>
        <taxon>Eukaryota</taxon>
        <taxon>Sar</taxon>
        <taxon>Stramenopiles</taxon>
        <taxon>Ochrophyta</taxon>
        <taxon>Bacillariophyta</taxon>
        <taxon>Coscinodiscophyceae</taxon>
        <taxon>Corethrophycidae</taxon>
        <taxon>Corethrales</taxon>
        <taxon>Corethraceae</taxon>
        <taxon>Corethron</taxon>
    </lineage>
</organism>
<evidence type="ECO:0000259" key="11">
    <source>
        <dbReference type="Pfam" id="PF10512"/>
    </source>
</evidence>
<name>A0A7S1BD52_9STRA</name>
<evidence type="ECO:0000256" key="5">
    <source>
        <dbReference type="ARBA" id="ARBA00022618"/>
    </source>
</evidence>
<dbReference type="Pfam" id="PF10444">
    <property type="entry name" value="Nbl1_Borealin_N"/>
    <property type="match status" value="1"/>
</dbReference>
<evidence type="ECO:0000256" key="2">
    <source>
        <dbReference type="ARBA" id="ARBA00004584"/>
    </source>
</evidence>
<gene>
    <name evidence="12" type="ORF">CHYS00102_LOCUS9346</name>
</gene>
<evidence type="ECO:0000256" key="9">
    <source>
        <dbReference type="ARBA" id="ARBA00023328"/>
    </source>
</evidence>
<reference evidence="12" key="1">
    <citation type="submission" date="2021-01" db="EMBL/GenBank/DDBJ databases">
        <authorList>
            <person name="Corre E."/>
            <person name="Pelletier E."/>
            <person name="Niang G."/>
            <person name="Scheremetjew M."/>
            <person name="Finn R."/>
            <person name="Kale V."/>
            <person name="Holt S."/>
            <person name="Cochrane G."/>
            <person name="Meng A."/>
            <person name="Brown T."/>
            <person name="Cohen L."/>
        </authorList>
    </citation>
    <scope>NUCLEOTIDE SEQUENCE</scope>
    <source>
        <strain evidence="12">308</strain>
    </source>
</reference>
<sequence length="249" mass="27996">MTRTRTNATKKIVNDIVNDGIKGASSSQVGSGSPLKGFDGRNRESVETLIQDIEDEVNRCIDAVRRDSRNFCIRLQSDMKCELLKLPPSMRKMKLKNFNKHFGGELRLVVPSNGTMERTKVRPFGLKRVRPVDNYDRTALQTPLKPVPSLPRSLATLRAPRQGEMLMSTNGSPVNHCNEMFATIKKRKVNPGADDMPSALLEVNVDLSMVKNLPSEAKENAWMQLKTVTDELNSIMKKIKEGEREEWGS</sequence>
<dbReference type="InterPro" id="IPR046466">
    <property type="entry name" value="Borealin_C"/>
</dbReference>
<evidence type="ECO:0000256" key="6">
    <source>
        <dbReference type="ARBA" id="ARBA00022776"/>
    </source>
</evidence>
<feature type="domain" description="Borealin N-terminal" evidence="10">
    <location>
        <begin position="47"/>
        <end position="98"/>
    </location>
</feature>
<protein>
    <recommendedName>
        <fullName evidence="13">Borealin N-terminal domain-containing protein</fullName>
    </recommendedName>
</protein>